<keyword evidence="2" id="KW-1133">Transmembrane helix</keyword>
<feature type="region of interest" description="Disordered" evidence="1">
    <location>
        <begin position="1"/>
        <end position="64"/>
    </location>
</feature>
<protein>
    <recommendedName>
        <fullName evidence="5">DUF485 domain-containing protein</fullName>
    </recommendedName>
</protein>
<reference evidence="3 4" key="1">
    <citation type="submission" date="2016-04" db="EMBL/GenBank/DDBJ databases">
        <title>Complete genome sequence and analysis of deep-sea sediment isolate, Amycolatopsis sp. WP1.</title>
        <authorList>
            <person name="Wang H."/>
            <person name="Chen S."/>
            <person name="Wu Q."/>
        </authorList>
    </citation>
    <scope>NUCLEOTIDE SEQUENCE [LARGE SCALE GENOMIC DNA]</scope>
    <source>
        <strain evidence="3 4">WP1</strain>
    </source>
</reference>
<dbReference type="AlphaFoldDB" id="A0A344LD34"/>
<keyword evidence="2" id="KW-0472">Membrane</keyword>
<keyword evidence="2" id="KW-0812">Transmembrane</keyword>
<accession>A0A344LD34</accession>
<evidence type="ECO:0000313" key="3">
    <source>
        <dbReference type="EMBL" id="AXB45958.1"/>
    </source>
</evidence>
<feature type="transmembrane region" description="Helical" evidence="2">
    <location>
        <begin position="104"/>
        <end position="125"/>
    </location>
</feature>
<evidence type="ECO:0000256" key="2">
    <source>
        <dbReference type="SAM" id="Phobius"/>
    </source>
</evidence>
<organism evidence="3 4">
    <name type="scientific">Amycolatopsis albispora</name>
    <dbReference type="NCBI Taxonomy" id="1804986"/>
    <lineage>
        <taxon>Bacteria</taxon>
        <taxon>Bacillati</taxon>
        <taxon>Actinomycetota</taxon>
        <taxon>Actinomycetes</taxon>
        <taxon>Pseudonocardiales</taxon>
        <taxon>Pseudonocardiaceae</taxon>
        <taxon>Amycolatopsis</taxon>
    </lineage>
</organism>
<feature type="transmembrane region" description="Helical" evidence="2">
    <location>
        <begin position="137"/>
        <end position="158"/>
    </location>
</feature>
<evidence type="ECO:0000256" key="1">
    <source>
        <dbReference type="SAM" id="MobiDB-lite"/>
    </source>
</evidence>
<dbReference type="OrthoDB" id="5186135at2"/>
<name>A0A344LD34_9PSEU</name>
<keyword evidence="4" id="KW-1185">Reference proteome</keyword>
<gene>
    <name evidence="3" type="ORF">A4R43_28640</name>
</gene>
<evidence type="ECO:0008006" key="5">
    <source>
        <dbReference type="Google" id="ProtNLM"/>
    </source>
</evidence>
<evidence type="ECO:0000313" key="4">
    <source>
        <dbReference type="Proteomes" id="UP000250434"/>
    </source>
</evidence>
<dbReference type="Proteomes" id="UP000250434">
    <property type="component" value="Chromosome"/>
</dbReference>
<proteinExistence type="predicted"/>
<dbReference type="EMBL" id="CP015163">
    <property type="protein sequence ID" value="AXB45958.1"/>
    <property type="molecule type" value="Genomic_DNA"/>
</dbReference>
<dbReference type="RefSeq" id="WP_113695189.1">
    <property type="nucleotide sequence ID" value="NZ_CP015163.1"/>
</dbReference>
<dbReference type="KEGG" id="aab:A4R43_28640"/>
<sequence>MTLGGDPYRQIGGVREPDPTLGKNLGRQARAEPVPASKTEPVPSGPLPAEHREPEHHARPRRQRVVLSGPKQSNALRARVELEEQTSWGELLIKDLVKAQLRTGVLLGLLVVVLLGALPLAFFLSPGFAGLRVIGVPVAWLLLGVAPFPLLLGVGLWYNRLAERHERAFVDMIEN</sequence>